<evidence type="ECO:0000313" key="2">
    <source>
        <dbReference type="Proteomes" id="UP000325113"/>
    </source>
</evidence>
<accession>A0A5A8CB10</accession>
<dbReference type="AlphaFoldDB" id="A0A5A8CB10"/>
<comment type="caution">
    <text evidence="1">The sequence shown here is derived from an EMBL/GenBank/DDBJ whole genome shotgun (WGS) entry which is preliminary data.</text>
</comment>
<dbReference type="Proteomes" id="UP000325113">
    <property type="component" value="Unassembled WGS sequence"/>
</dbReference>
<dbReference type="PANTHER" id="PTHR39217">
    <property type="match status" value="1"/>
</dbReference>
<gene>
    <name evidence="1" type="ORF">FNF31_07169</name>
</gene>
<protein>
    <submittedName>
        <fullName evidence="1">Uncharacterized protein</fullName>
    </submittedName>
</protein>
<evidence type="ECO:0000313" key="1">
    <source>
        <dbReference type="EMBL" id="KAA0149674.1"/>
    </source>
</evidence>
<dbReference type="PANTHER" id="PTHR39217:SF1">
    <property type="entry name" value="GLUTATHIONE SYNTHETASE"/>
    <property type="match status" value="1"/>
</dbReference>
<dbReference type="EMBL" id="VLTM01000132">
    <property type="protein sequence ID" value="KAA0149674.1"/>
    <property type="molecule type" value="Genomic_DNA"/>
</dbReference>
<organism evidence="1 2">
    <name type="scientific">Cafeteria roenbergensis</name>
    <name type="common">Marine flagellate</name>
    <dbReference type="NCBI Taxonomy" id="33653"/>
    <lineage>
        <taxon>Eukaryota</taxon>
        <taxon>Sar</taxon>
        <taxon>Stramenopiles</taxon>
        <taxon>Bigyra</taxon>
        <taxon>Opalozoa</taxon>
        <taxon>Bicosoecida</taxon>
        <taxon>Cafeteriaceae</taxon>
        <taxon>Cafeteria</taxon>
    </lineage>
</organism>
<dbReference type="InterPro" id="IPR053191">
    <property type="entry name" value="DcsG_Biosynth_Enzyme"/>
</dbReference>
<proteinExistence type="predicted"/>
<sequence length="462" mass="46546">MAACEPSASPASTWHREALSSAFGSAPDVTSPEFWAGLAGATSDTVSAADATAPAAAHAAADATADAAADATADAAADATADAAASTAATATVAAAGVDKLLTRLSTVSVAIAAGSPDAVAAAAAAADGTLRIRLPRVIILSTLGLTGRYPAYELYQDDDGPLRRSLVAANVPFAELSWEGLAKLQLCRLNATASSADTVARSDPLDWSDVGCVVIRTAWSYSESLNNCRALIALTDVVANHLGVRVLNSPSVLRRTAHKSYLCRLAARHGIRTVPTVLLRARVSDASAAAAAAGGGSTAGAGTASGVLPDASSVRGDFRVQADFGAMEVAVEATAIERRVALSVAEALAKDCSAGADVAEGVLGDGLGFDALAAGALRLPTESLGVYDVGPGPSSSSAADVLFVRVDMLSPAEDDADRRPMVIEAEAIEPSLYYDVGKKDGCSAGAKLADLLAEQVRRVSG</sequence>
<name>A0A5A8CB10_CAFRO</name>
<reference evidence="1 2" key="1">
    <citation type="submission" date="2019-07" db="EMBL/GenBank/DDBJ databases">
        <title>Genomes of Cafeteria roenbergensis.</title>
        <authorList>
            <person name="Fischer M.G."/>
            <person name="Hackl T."/>
            <person name="Roman M."/>
        </authorList>
    </citation>
    <scope>NUCLEOTIDE SEQUENCE [LARGE SCALE GENOMIC DNA]</scope>
    <source>
        <strain evidence="1 2">Cflag</strain>
    </source>
</reference>